<name>A0A9W9A0I1_9AGAR</name>
<dbReference type="AlphaFoldDB" id="A0A9W9A0I1"/>
<comment type="caution">
    <text evidence="2">The sequence shown here is derived from an EMBL/GenBank/DDBJ whole genome shotgun (WGS) entry which is preliminary data.</text>
</comment>
<feature type="region of interest" description="Disordered" evidence="1">
    <location>
        <begin position="456"/>
        <end position="563"/>
    </location>
</feature>
<protein>
    <submittedName>
        <fullName evidence="2">Uncharacterized protein</fullName>
    </submittedName>
</protein>
<evidence type="ECO:0000313" key="2">
    <source>
        <dbReference type="EMBL" id="KAJ4471480.1"/>
    </source>
</evidence>
<evidence type="ECO:0000256" key="1">
    <source>
        <dbReference type="SAM" id="MobiDB-lite"/>
    </source>
</evidence>
<gene>
    <name evidence="2" type="ORF">J3R30DRAFT_3525609</name>
</gene>
<proteinExistence type="predicted"/>
<keyword evidence="3" id="KW-1185">Reference proteome</keyword>
<dbReference type="Proteomes" id="UP001150266">
    <property type="component" value="Unassembled WGS sequence"/>
</dbReference>
<feature type="compositionally biased region" description="Low complexity" evidence="1">
    <location>
        <begin position="301"/>
        <end position="310"/>
    </location>
</feature>
<organism evidence="2 3">
    <name type="scientific">Lentinula aciculospora</name>
    <dbReference type="NCBI Taxonomy" id="153920"/>
    <lineage>
        <taxon>Eukaryota</taxon>
        <taxon>Fungi</taxon>
        <taxon>Dikarya</taxon>
        <taxon>Basidiomycota</taxon>
        <taxon>Agaricomycotina</taxon>
        <taxon>Agaricomycetes</taxon>
        <taxon>Agaricomycetidae</taxon>
        <taxon>Agaricales</taxon>
        <taxon>Marasmiineae</taxon>
        <taxon>Omphalotaceae</taxon>
        <taxon>Lentinula</taxon>
    </lineage>
</organism>
<accession>A0A9W9A0I1</accession>
<dbReference type="OrthoDB" id="3243413at2759"/>
<reference evidence="2" key="1">
    <citation type="submission" date="2022-08" db="EMBL/GenBank/DDBJ databases">
        <title>A Global Phylogenomic Analysis of the Shiitake Genus Lentinula.</title>
        <authorList>
            <consortium name="DOE Joint Genome Institute"/>
            <person name="Sierra-Patev S."/>
            <person name="Min B."/>
            <person name="Naranjo-Ortiz M."/>
            <person name="Looney B."/>
            <person name="Konkel Z."/>
            <person name="Slot J.C."/>
            <person name="Sakamoto Y."/>
            <person name="Steenwyk J.L."/>
            <person name="Rokas A."/>
            <person name="Carro J."/>
            <person name="Camarero S."/>
            <person name="Ferreira P."/>
            <person name="Molpeceres G."/>
            <person name="Ruiz-Duenas F.J."/>
            <person name="Serrano A."/>
            <person name="Henrissat B."/>
            <person name="Drula E."/>
            <person name="Hughes K.W."/>
            <person name="Mata J.L."/>
            <person name="Ishikawa N.K."/>
            <person name="Vargas-Isla R."/>
            <person name="Ushijima S."/>
            <person name="Smith C.A."/>
            <person name="Ahrendt S."/>
            <person name="Andreopoulos W."/>
            <person name="He G."/>
            <person name="Labutti K."/>
            <person name="Lipzen A."/>
            <person name="Ng V."/>
            <person name="Riley R."/>
            <person name="Sandor L."/>
            <person name="Barry K."/>
            <person name="Martinez A.T."/>
            <person name="Xiao Y."/>
            <person name="Gibbons J.G."/>
            <person name="Terashima K."/>
            <person name="Grigoriev I.V."/>
            <person name="Hibbett D.S."/>
        </authorList>
    </citation>
    <scope>NUCLEOTIDE SEQUENCE</scope>
    <source>
        <strain evidence="2">JLM2183</strain>
    </source>
</reference>
<feature type="compositionally biased region" description="Polar residues" evidence="1">
    <location>
        <begin position="486"/>
        <end position="496"/>
    </location>
</feature>
<feature type="compositionally biased region" description="Low complexity" evidence="1">
    <location>
        <begin position="522"/>
        <end position="537"/>
    </location>
</feature>
<sequence length="563" mass="61697">MPKRIATPPSDTNTRYFTVCFPYPLNANWELKADQIAFSRWIACCIQKEFLIAIMYKPTARGMVIIEVDRAFKDGDHGTLLGEHRWKDFLRRPNTEERSCCSQIFYSVYSDHRGAQKDGWKTINIRDDWFNPSQWSPSKTNIKYPYPLTHWCAPPAEDKTNKRMCRPLPVATFPPPPKASRPVVGSSAWIQSTTAPDPKSSDFQRAIWGNNNNILPPIQASNSANNSGVIKPAVRLNAPSAVKTSANAWGSQQSPDELFPAPKGPIVVSIKPPQGVWGSQRPPVAVAAATQSTKAWGTPKSSAASSSNASERSPGFPTVSTSITTVPLDLVRSTISGSFDGYNSSLDWASEVEAEIPINGRSLYVDDLVDSTDNLNIADSMDLGLDSDEDTDVEIYLAPVEDVPAGHALPHVEYDVTTETVKQNLWEDVVVAEAPQEDECPVHGVLCSKGICQVAKKNKKKANEQKEKKNGRRGRGPRSGGGWKTSVRNSNDTWGHNNSDNDNDKDDGRSDVHGGNSRNKDSSAYSSSITSTPGSRSVSREAGVKAQPQAFDHHDLTDPFADF</sequence>
<feature type="region of interest" description="Disordered" evidence="1">
    <location>
        <begin position="291"/>
        <end position="318"/>
    </location>
</feature>
<dbReference type="EMBL" id="JAOTPV010000022">
    <property type="protein sequence ID" value="KAJ4471480.1"/>
    <property type="molecule type" value="Genomic_DNA"/>
</dbReference>
<evidence type="ECO:0000313" key="3">
    <source>
        <dbReference type="Proteomes" id="UP001150266"/>
    </source>
</evidence>